<reference evidence="8" key="1">
    <citation type="journal article" date="2019" name="Int. J. Syst. Evol. Microbiol.">
        <title>The Global Catalogue of Microorganisms (GCM) 10K type strain sequencing project: providing services to taxonomists for standard genome sequencing and annotation.</title>
        <authorList>
            <consortium name="The Broad Institute Genomics Platform"/>
            <consortium name="The Broad Institute Genome Sequencing Center for Infectious Disease"/>
            <person name="Wu L."/>
            <person name="Ma J."/>
        </authorList>
    </citation>
    <scope>NUCLEOTIDE SEQUENCE [LARGE SCALE GENOMIC DNA]</scope>
    <source>
        <strain evidence="8">KCTC 52168</strain>
    </source>
</reference>
<feature type="transmembrane region" description="Helical" evidence="6">
    <location>
        <begin position="29"/>
        <end position="50"/>
    </location>
</feature>
<evidence type="ECO:0000256" key="2">
    <source>
        <dbReference type="ARBA" id="ARBA00022475"/>
    </source>
</evidence>
<keyword evidence="4 6" id="KW-1133">Transmembrane helix</keyword>
<organism evidence="7 8">
    <name type="scientific">Piscinibacterium candidicorallinum</name>
    <dbReference type="NCBI Taxonomy" id="1793872"/>
    <lineage>
        <taxon>Bacteria</taxon>
        <taxon>Pseudomonadati</taxon>
        <taxon>Pseudomonadota</taxon>
        <taxon>Betaproteobacteria</taxon>
        <taxon>Burkholderiales</taxon>
        <taxon>Piscinibacterium</taxon>
    </lineage>
</organism>
<feature type="transmembrane region" description="Helical" evidence="6">
    <location>
        <begin position="57"/>
        <end position="74"/>
    </location>
</feature>
<evidence type="ECO:0000256" key="1">
    <source>
        <dbReference type="ARBA" id="ARBA00004651"/>
    </source>
</evidence>
<feature type="transmembrane region" description="Helical" evidence="6">
    <location>
        <begin position="86"/>
        <end position="104"/>
    </location>
</feature>
<keyword evidence="5 6" id="KW-0472">Membrane</keyword>
<protein>
    <submittedName>
        <fullName evidence="7">CidA/LrgA family protein</fullName>
    </submittedName>
</protein>
<evidence type="ECO:0000256" key="5">
    <source>
        <dbReference type="ARBA" id="ARBA00023136"/>
    </source>
</evidence>
<evidence type="ECO:0000256" key="6">
    <source>
        <dbReference type="SAM" id="Phobius"/>
    </source>
</evidence>
<proteinExistence type="predicted"/>
<keyword evidence="8" id="KW-1185">Reference proteome</keyword>
<dbReference type="Pfam" id="PF03788">
    <property type="entry name" value="LrgA"/>
    <property type="match status" value="1"/>
</dbReference>
<sequence length="126" mass="13340">MLQALTALLLFQLIGETLAFTLKLPVPGPVIGLALLFGWLVWRPAAVATIKPTALEVLRHLSLLFVPAGVGLMLHGERLATEGWKLLVAVVGSAVITIAVTGLVGRWAIARFARDDVTDAGAEPKP</sequence>
<comment type="caution">
    <text evidence="7">The sequence shown here is derived from an EMBL/GenBank/DDBJ whole genome shotgun (WGS) entry which is preliminary data.</text>
</comment>
<dbReference type="Proteomes" id="UP001595556">
    <property type="component" value="Unassembled WGS sequence"/>
</dbReference>
<keyword evidence="3 6" id="KW-0812">Transmembrane</keyword>
<dbReference type="PANTHER" id="PTHR33931">
    <property type="entry name" value="HOLIN-LIKE PROTEIN CIDA-RELATED"/>
    <property type="match status" value="1"/>
</dbReference>
<evidence type="ECO:0000256" key="4">
    <source>
        <dbReference type="ARBA" id="ARBA00022989"/>
    </source>
</evidence>
<dbReference type="PANTHER" id="PTHR33931:SF2">
    <property type="entry name" value="HOLIN-LIKE PROTEIN CIDA"/>
    <property type="match status" value="1"/>
</dbReference>
<name>A0ABV7GXR3_9BURK</name>
<evidence type="ECO:0000313" key="7">
    <source>
        <dbReference type="EMBL" id="MFC3146310.1"/>
    </source>
</evidence>
<accession>A0ABV7GXR3</accession>
<dbReference type="InterPro" id="IPR005538">
    <property type="entry name" value="LrgA/CidA"/>
</dbReference>
<dbReference type="EMBL" id="JBHRTI010000003">
    <property type="protein sequence ID" value="MFC3146310.1"/>
    <property type="molecule type" value="Genomic_DNA"/>
</dbReference>
<gene>
    <name evidence="7" type="ORF">ACFOEN_01490</name>
</gene>
<evidence type="ECO:0000256" key="3">
    <source>
        <dbReference type="ARBA" id="ARBA00022692"/>
    </source>
</evidence>
<dbReference type="RefSeq" id="WP_377300588.1">
    <property type="nucleotide sequence ID" value="NZ_CP180191.1"/>
</dbReference>
<keyword evidence="2" id="KW-1003">Cell membrane</keyword>
<comment type="subcellular location">
    <subcellularLocation>
        <location evidence="1">Cell membrane</location>
        <topology evidence="1">Multi-pass membrane protein</topology>
    </subcellularLocation>
</comment>
<evidence type="ECO:0000313" key="8">
    <source>
        <dbReference type="Proteomes" id="UP001595556"/>
    </source>
</evidence>